<dbReference type="Gene3D" id="3.30.360.10">
    <property type="entry name" value="Dihydrodipicolinate Reductase, domain 2"/>
    <property type="match status" value="1"/>
</dbReference>
<dbReference type="STRING" id="394096.DB31_1920"/>
<feature type="binding site" evidence="6">
    <location>
        <position position="122"/>
    </location>
    <ligand>
        <name>NAD(+)</name>
        <dbReference type="ChEBI" id="CHEBI:57540"/>
    </ligand>
</feature>
<evidence type="ECO:0000256" key="7">
    <source>
        <dbReference type="PIRSR" id="PIRSR000149-4"/>
    </source>
</evidence>
<dbReference type="Proteomes" id="UP000028725">
    <property type="component" value="Unassembled WGS sequence"/>
</dbReference>
<evidence type="ECO:0000256" key="2">
    <source>
        <dbReference type="ARBA" id="ARBA00011881"/>
    </source>
</evidence>
<comment type="similarity">
    <text evidence="1 8">Belongs to the glyceraldehyde-3-phosphate dehydrogenase family.</text>
</comment>
<evidence type="ECO:0000313" key="12">
    <source>
        <dbReference type="Proteomes" id="UP000028725"/>
    </source>
</evidence>
<comment type="subunit">
    <text evidence="2">Homotetramer.</text>
</comment>
<keyword evidence="6" id="KW-0547">Nucleotide-binding</keyword>
<dbReference type="Pfam" id="PF00044">
    <property type="entry name" value="Gp_dh_N"/>
    <property type="match status" value="1"/>
</dbReference>
<dbReference type="GO" id="GO:0016620">
    <property type="term" value="F:oxidoreductase activity, acting on the aldehyde or oxo group of donors, NAD or NADP as acceptor"/>
    <property type="evidence" value="ECO:0007669"/>
    <property type="project" value="InterPro"/>
</dbReference>
<dbReference type="CDD" id="cd05214">
    <property type="entry name" value="GAPDH_I_N"/>
    <property type="match status" value="1"/>
</dbReference>
<dbReference type="PIRSF" id="PIRSF000149">
    <property type="entry name" value="GAP_DH"/>
    <property type="match status" value="1"/>
</dbReference>
<feature type="active site" description="Nucleophile" evidence="4">
    <location>
        <position position="154"/>
    </location>
</feature>
<dbReference type="RefSeq" id="WP_044193872.1">
    <property type="nucleotide sequence ID" value="NZ_JMCB01000013.1"/>
</dbReference>
<dbReference type="InterPro" id="IPR020829">
    <property type="entry name" value="GlycerAld_3-P_DH_cat"/>
</dbReference>
<evidence type="ECO:0000256" key="4">
    <source>
        <dbReference type="PIRSR" id="PIRSR000149-1"/>
    </source>
</evidence>
<feature type="binding site" evidence="6">
    <location>
        <begin position="12"/>
        <end position="13"/>
    </location>
    <ligand>
        <name>NAD(+)</name>
        <dbReference type="ChEBI" id="CHEBI:57540"/>
    </ligand>
</feature>
<proteinExistence type="inferred from homology"/>
<evidence type="ECO:0000256" key="3">
    <source>
        <dbReference type="ARBA" id="ARBA00023002"/>
    </source>
</evidence>
<dbReference type="SUPFAM" id="SSF55347">
    <property type="entry name" value="Glyceraldehyde-3-phosphate dehydrogenase-like, C-terminal domain"/>
    <property type="match status" value="1"/>
</dbReference>
<evidence type="ECO:0000256" key="1">
    <source>
        <dbReference type="ARBA" id="ARBA00007406"/>
    </source>
</evidence>
<feature type="binding site" evidence="5">
    <location>
        <begin position="212"/>
        <end position="213"/>
    </location>
    <ligand>
        <name>D-glyceraldehyde 3-phosphate</name>
        <dbReference type="ChEBI" id="CHEBI:59776"/>
    </ligand>
</feature>
<feature type="binding site" evidence="6">
    <location>
        <position position="317"/>
    </location>
    <ligand>
        <name>NAD(+)</name>
        <dbReference type="ChEBI" id="CHEBI:57540"/>
    </ligand>
</feature>
<feature type="binding site" evidence="5">
    <location>
        <begin position="153"/>
        <end position="155"/>
    </location>
    <ligand>
        <name>D-glyceraldehyde 3-phosphate</name>
        <dbReference type="ChEBI" id="CHEBI:59776"/>
    </ligand>
</feature>
<dbReference type="InterPro" id="IPR020830">
    <property type="entry name" value="GlycerAld_3-P_DH_AS"/>
</dbReference>
<dbReference type="InterPro" id="IPR020831">
    <property type="entry name" value="GlycerAld/Erythrose_P_DH"/>
</dbReference>
<dbReference type="EC" id="1.2.1.-" evidence="9"/>
<dbReference type="OrthoDB" id="9803304at2"/>
<feature type="domain" description="Glyceraldehyde 3-phosphate dehydrogenase NAD(P) binding" evidence="10">
    <location>
        <begin position="3"/>
        <end position="154"/>
    </location>
</feature>
<protein>
    <recommendedName>
        <fullName evidence="9">Glyceraldehyde-3-phosphate dehydrogenase</fullName>
        <ecNumber evidence="9">1.2.1.-</ecNumber>
    </recommendedName>
</protein>
<dbReference type="PATRIC" id="fig|394096.3.peg.6255"/>
<dbReference type="EMBL" id="JMCB01000013">
    <property type="protein sequence ID" value="KFE64902.1"/>
    <property type="molecule type" value="Genomic_DNA"/>
</dbReference>
<name>A0A085WB39_9BACT</name>
<dbReference type="GO" id="GO:0051287">
    <property type="term" value="F:NAD binding"/>
    <property type="evidence" value="ECO:0007669"/>
    <property type="project" value="InterPro"/>
</dbReference>
<keyword evidence="6" id="KW-0520">NAD</keyword>
<feature type="site" description="Activates thiol group during catalysis" evidence="7">
    <location>
        <position position="181"/>
    </location>
</feature>
<dbReference type="Pfam" id="PF02800">
    <property type="entry name" value="Gp_dh_C"/>
    <property type="match status" value="1"/>
</dbReference>
<evidence type="ECO:0000256" key="5">
    <source>
        <dbReference type="PIRSR" id="PIRSR000149-2"/>
    </source>
</evidence>
<dbReference type="FunFam" id="3.30.360.10:FF:000002">
    <property type="entry name" value="Glyceraldehyde-3-phosphate dehydrogenase"/>
    <property type="match status" value="1"/>
</dbReference>
<evidence type="ECO:0000256" key="8">
    <source>
        <dbReference type="RuleBase" id="RU000397"/>
    </source>
</evidence>
<dbReference type="Gene3D" id="3.40.50.720">
    <property type="entry name" value="NAD(P)-binding Rossmann-like Domain"/>
    <property type="match status" value="1"/>
</dbReference>
<sequence>MAIKIGINGFGRIGRCVLRAVLARQEKDIEVVAINDLDKPAALAHLFKYDSVHRTWPGQVKAQDKAIVVDGHTIAVTAEKDPTALPWKSLGVDIVLECTGRFTAREGSEKHLTAGAKKVIVSAPAKGPDLTIAYGINHDQYDPKKHHIISNASCTTNCLAPVAKTLLDTFGIEKGLMTTVHSYTNDQRVLDLSHEDMRRARAAALSMIPTSTGAAKAIGEVLPALKGKMHGISIRVPTPNVSLVDLTVVTSKPATEDALKDAFRKTAEGSLKGIMQYNDEQTVSIDYNGNPHSAIFDSTNAFVMGENLVKVMAWYDNEWGFSNRMVDTAKFLAAKGF</sequence>
<accession>A0A085WB39</accession>
<feature type="binding site" evidence="5">
    <location>
        <position position="184"/>
    </location>
    <ligand>
        <name>D-glyceraldehyde 3-phosphate</name>
        <dbReference type="ChEBI" id="CHEBI:59776"/>
    </ligand>
</feature>
<dbReference type="PRINTS" id="PR00078">
    <property type="entry name" value="G3PDHDRGNASE"/>
</dbReference>
<comment type="caution">
    <text evidence="11">The sequence shown here is derived from an EMBL/GenBank/DDBJ whole genome shotgun (WGS) entry which is preliminary data.</text>
</comment>
<keyword evidence="12" id="KW-1185">Reference proteome</keyword>
<evidence type="ECO:0000256" key="9">
    <source>
        <dbReference type="RuleBase" id="RU361160"/>
    </source>
</evidence>
<dbReference type="SUPFAM" id="SSF51735">
    <property type="entry name" value="NAD(P)-binding Rossmann-fold domains"/>
    <property type="match status" value="1"/>
</dbReference>
<dbReference type="PROSITE" id="PS00071">
    <property type="entry name" value="GAPDH"/>
    <property type="match status" value="1"/>
</dbReference>
<dbReference type="InterPro" id="IPR020828">
    <property type="entry name" value="GlycerAld_3-P_DH_NAD(P)-bd"/>
</dbReference>
<organism evidence="11 12">
    <name type="scientific">Hyalangium minutum</name>
    <dbReference type="NCBI Taxonomy" id="394096"/>
    <lineage>
        <taxon>Bacteria</taxon>
        <taxon>Pseudomonadati</taxon>
        <taxon>Myxococcota</taxon>
        <taxon>Myxococcia</taxon>
        <taxon>Myxococcales</taxon>
        <taxon>Cystobacterineae</taxon>
        <taxon>Archangiaceae</taxon>
        <taxon>Hyalangium</taxon>
    </lineage>
</organism>
<reference evidence="11 12" key="1">
    <citation type="submission" date="2014-04" db="EMBL/GenBank/DDBJ databases">
        <title>Genome assembly of Hyalangium minutum DSM 14724.</title>
        <authorList>
            <person name="Sharma G."/>
            <person name="Subramanian S."/>
        </authorList>
    </citation>
    <scope>NUCLEOTIDE SEQUENCE [LARGE SCALE GENOMIC DNA]</scope>
    <source>
        <strain evidence="11 12">DSM 14724</strain>
    </source>
</reference>
<dbReference type="GO" id="GO:0006006">
    <property type="term" value="P:glucose metabolic process"/>
    <property type="evidence" value="ECO:0007669"/>
    <property type="project" value="InterPro"/>
</dbReference>
<feature type="binding site" evidence="6">
    <location>
        <position position="36"/>
    </location>
    <ligand>
        <name>NAD(+)</name>
        <dbReference type="ChEBI" id="CHEBI:57540"/>
    </ligand>
</feature>
<evidence type="ECO:0000256" key="6">
    <source>
        <dbReference type="PIRSR" id="PIRSR000149-3"/>
    </source>
</evidence>
<dbReference type="SMART" id="SM00846">
    <property type="entry name" value="Gp_dh_N"/>
    <property type="match status" value="1"/>
</dbReference>
<dbReference type="InterPro" id="IPR006424">
    <property type="entry name" value="Glyceraldehyde-3-P_DH_1"/>
</dbReference>
<evidence type="ECO:0000259" key="10">
    <source>
        <dbReference type="SMART" id="SM00846"/>
    </source>
</evidence>
<evidence type="ECO:0000313" key="11">
    <source>
        <dbReference type="EMBL" id="KFE64902.1"/>
    </source>
</evidence>
<dbReference type="GO" id="GO:0050661">
    <property type="term" value="F:NADP binding"/>
    <property type="evidence" value="ECO:0007669"/>
    <property type="project" value="InterPro"/>
</dbReference>
<dbReference type="PANTHER" id="PTHR43148">
    <property type="entry name" value="GLYCERALDEHYDE-3-PHOSPHATE DEHYDROGENASE 2"/>
    <property type="match status" value="1"/>
</dbReference>
<dbReference type="InterPro" id="IPR036291">
    <property type="entry name" value="NAD(P)-bd_dom_sf"/>
</dbReference>
<gene>
    <name evidence="11" type="ORF">DB31_1920</name>
</gene>
<dbReference type="FunFam" id="3.40.50.720:FF:000001">
    <property type="entry name" value="Glyceraldehyde-3-phosphate dehydrogenase"/>
    <property type="match status" value="1"/>
</dbReference>
<dbReference type="NCBIfam" id="TIGR01534">
    <property type="entry name" value="GAPDH-I"/>
    <property type="match status" value="1"/>
</dbReference>
<dbReference type="AlphaFoldDB" id="A0A085WB39"/>
<keyword evidence="3 9" id="KW-0560">Oxidoreductase</keyword>
<dbReference type="CDD" id="cd18126">
    <property type="entry name" value="GAPDH_I_C"/>
    <property type="match status" value="1"/>
</dbReference>
<feature type="binding site" evidence="5">
    <location>
        <position position="235"/>
    </location>
    <ligand>
        <name>D-glyceraldehyde 3-phosphate</name>
        <dbReference type="ChEBI" id="CHEBI:59776"/>
    </ligand>
</feature>